<dbReference type="PRINTS" id="PR00398">
    <property type="entry name" value="STRDHORMONER"/>
</dbReference>
<dbReference type="PROSITE" id="PS51843">
    <property type="entry name" value="NR_LBD"/>
    <property type="match status" value="1"/>
</dbReference>
<organism evidence="12 13">
    <name type="scientific">Sinanodonta woodiana</name>
    <name type="common">Chinese pond mussel</name>
    <name type="synonym">Anodonta woodiana</name>
    <dbReference type="NCBI Taxonomy" id="1069815"/>
    <lineage>
        <taxon>Eukaryota</taxon>
        <taxon>Metazoa</taxon>
        <taxon>Spiralia</taxon>
        <taxon>Lophotrochozoa</taxon>
        <taxon>Mollusca</taxon>
        <taxon>Bivalvia</taxon>
        <taxon>Autobranchia</taxon>
        <taxon>Heteroconchia</taxon>
        <taxon>Palaeoheterodonta</taxon>
        <taxon>Unionida</taxon>
        <taxon>Unionoidea</taxon>
        <taxon>Unionidae</taxon>
        <taxon>Unioninae</taxon>
        <taxon>Sinanodonta</taxon>
    </lineage>
</organism>
<dbReference type="Pfam" id="PF00105">
    <property type="entry name" value="zf-C4"/>
    <property type="match status" value="1"/>
</dbReference>
<keyword evidence="5 9" id="KW-0238">DNA-binding</keyword>
<evidence type="ECO:0000256" key="9">
    <source>
        <dbReference type="RuleBase" id="RU004334"/>
    </source>
</evidence>
<evidence type="ECO:0000313" key="12">
    <source>
        <dbReference type="EMBL" id="KAL3868922.1"/>
    </source>
</evidence>
<evidence type="ECO:0000256" key="1">
    <source>
        <dbReference type="ARBA" id="ARBA00022723"/>
    </source>
</evidence>
<dbReference type="InterPro" id="IPR050234">
    <property type="entry name" value="Nuclear_hormone_rcpt_NR1"/>
</dbReference>
<dbReference type="Proteomes" id="UP001634394">
    <property type="component" value="Unassembled WGS sequence"/>
</dbReference>
<dbReference type="PANTHER" id="PTHR24082:SF506">
    <property type="entry name" value="NR LBD DOMAIN-CONTAINING PROTEIN"/>
    <property type="match status" value="1"/>
</dbReference>
<dbReference type="SMART" id="SM00399">
    <property type="entry name" value="ZnF_C4"/>
    <property type="match status" value="1"/>
</dbReference>
<dbReference type="Gene3D" id="3.30.50.10">
    <property type="entry name" value="Erythroid Transcription Factor GATA-1, subunit A"/>
    <property type="match status" value="1"/>
</dbReference>
<dbReference type="InterPro" id="IPR000536">
    <property type="entry name" value="Nucl_hrmn_rcpt_lig-bd"/>
</dbReference>
<dbReference type="PRINTS" id="PR00047">
    <property type="entry name" value="STROIDFINGER"/>
</dbReference>
<accession>A0ABD3W4V8</accession>
<dbReference type="PANTHER" id="PTHR24082">
    <property type="entry name" value="NUCLEAR HORMONE RECEPTOR"/>
    <property type="match status" value="1"/>
</dbReference>
<evidence type="ECO:0000256" key="3">
    <source>
        <dbReference type="ARBA" id="ARBA00022833"/>
    </source>
</evidence>
<keyword evidence="8 9" id="KW-0539">Nucleus</keyword>
<sequence length="336" mass="38442">MEEDSEMIVPMSCAPSVPLDCDKGVDRSTGLPPMLPPCRVCGDKASGLHYGANTCEACKAFFRRTLKKETVNLPCTCTGEPFTVDENAPARKITCPQCRYKRCLIEQYKLKKELFGDITTLTDQEYEDFYRNTGINIDNRNEVIQCFVAYLDSKITRIVSFAKSVPGFSTFPVDDQSNLLKAARFECGMLSWYRGVNTDLNIAATMWGKEYHFDEIKHIVGEEYLAMKFQYARKLQNLKLSFEEEAVLRGIVLTFTDRCELQCPEKVSQVQWNLIECLMYILEKKGEKNSGRLAKMLDVFINIRELTDMDDEVAKNTISGWSELHKYPLVRELLSV</sequence>
<keyword evidence="7 9" id="KW-0675">Receptor</keyword>
<evidence type="ECO:0000256" key="5">
    <source>
        <dbReference type="ARBA" id="ARBA00023125"/>
    </source>
</evidence>
<evidence type="ECO:0000256" key="6">
    <source>
        <dbReference type="ARBA" id="ARBA00023163"/>
    </source>
</evidence>
<keyword evidence="13" id="KW-1185">Reference proteome</keyword>
<keyword evidence="4 9" id="KW-0805">Transcription regulation</keyword>
<comment type="caution">
    <text evidence="12">The sequence shown here is derived from an EMBL/GenBank/DDBJ whole genome shotgun (WGS) entry which is preliminary data.</text>
</comment>
<dbReference type="InterPro" id="IPR001723">
    <property type="entry name" value="Nuclear_hrmn_rcpt"/>
</dbReference>
<feature type="domain" description="NR LBD" evidence="11">
    <location>
        <begin position="113"/>
        <end position="336"/>
    </location>
</feature>
<dbReference type="PROSITE" id="PS00031">
    <property type="entry name" value="NUCLEAR_REC_DBD_1"/>
    <property type="match status" value="1"/>
</dbReference>
<dbReference type="SMART" id="SM00430">
    <property type="entry name" value="HOLI"/>
    <property type="match status" value="1"/>
</dbReference>
<evidence type="ECO:0000256" key="4">
    <source>
        <dbReference type="ARBA" id="ARBA00023015"/>
    </source>
</evidence>
<dbReference type="SUPFAM" id="SSF57716">
    <property type="entry name" value="Glucocorticoid receptor-like (DNA-binding domain)"/>
    <property type="match status" value="1"/>
</dbReference>
<evidence type="ECO:0000256" key="7">
    <source>
        <dbReference type="ARBA" id="ARBA00023170"/>
    </source>
</evidence>
<protein>
    <submittedName>
        <fullName evidence="12">Uncharacterized protein</fullName>
    </submittedName>
</protein>
<dbReference type="GO" id="GO:0003677">
    <property type="term" value="F:DNA binding"/>
    <property type="evidence" value="ECO:0007669"/>
    <property type="project" value="UniProtKB-KW"/>
</dbReference>
<comment type="subcellular location">
    <subcellularLocation>
        <location evidence="9">Nucleus</location>
    </subcellularLocation>
</comment>
<dbReference type="InterPro" id="IPR035500">
    <property type="entry name" value="NHR-like_dom_sf"/>
</dbReference>
<keyword evidence="3 9" id="KW-0862">Zinc</keyword>
<keyword evidence="2 9" id="KW-0863">Zinc-finger</keyword>
<dbReference type="PROSITE" id="PS51030">
    <property type="entry name" value="NUCLEAR_REC_DBD_2"/>
    <property type="match status" value="1"/>
</dbReference>
<dbReference type="InterPro" id="IPR001628">
    <property type="entry name" value="Znf_hrmn_rcpt"/>
</dbReference>
<evidence type="ECO:0000313" key="13">
    <source>
        <dbReference type="Proteomes" id="UP001634394"/>
    </source>
</evidence>
<dbReference type="GO" id="GO:0008270">
    <property type="term" value="F:zinc ion binding"/>
    <property type="evidence" value="ECO:0007669"/>
    <property type="project" value="UniProtKB-KW"/>
</dbReference>
<name>A0ABD3W4V8_SINWO</name>
<feature type="domain" description="Nuclear receptor" evidence="10">
    <location>
        <begin position="35"/>
        <end position="117"/>
    </location>
</feature>
<dbReference type="EMBL" id="JBJQND010000008">
    <property type="protein sequence ID" value="KAL3868922.1"/>
    <property type="molecule type" value="Genomic_DNA"/>
</dbReference>
<evidence type="ECO:0000256" key="8">
    <source>
        <dbReference type="ARBA" id="ARBA00023242"/>
    </source>
</evidence>
<dbReference type="Gene3D" id="1.10.565.10">
    <property type="entry name" value="Retinoid X Receptor"/>
    <property type="match status" value="1"/>
</dbReference>
<dbReference type="Pfam" id="PF00104">
    <property type="entry name" value="Hormone_recep"/>
    <property type="match status" value="1"/>
</dbReference>
<evidence type="ECO:0000259" key="10">
    <source>
        <dbReference type="PROSITE" id="PS51030"/>
    </source>
</evidence>
<proteinExistence type="inferred from homology"/>
<keyword evidence="6 9" id="KW-0804">Transcription</keyword>
<gene>
    <name evidence="12" type="ORF">ACJMK2_041674</name>
</gene>
<dbReference type="GO" id="GO:0005634">
    <property type="term" value="C:nucleus"/>
    <property type="evidence" value="ECO:0007669"/>
    <property type="project" value="UniProtKB-SubCell"/>
</dbReference>
<evidence type="ECO:0000256" key="2">
    <source>
        <dbReference type="ARBA" id="ARBA00022771"/>
    </source>
</evidence>
<evidence type="ECO:0000259" key="11">
    <source>
        <dbReference type="PROSITE" id="PS51843"/>
    </source>
</evidence>
<dbReference type="AlphaFoldDB" id="A0ABD3W4V8"/>
<reference evidence="12 13" key="1">
    <citation type="submission" date="2024-11" db="EMBL/GenBank/DDBJ databases">
        <title>Chromosome-level genome assembly of the freshwater bivalve Anodonta woodiana.</title>
        <authorList>
            <person name="Chen X."/>
        </authorList>
    </citation>
    <scope>NUCLEOTIDE SEQUENCE [LARGE SCALE GENOMIC DNA]</scope>
    <source>
        <strain evidence="12">MN2024</strain>
        <tissue evidence="12">Gills</tissue>
    </source>
</reference>
<dbReference type="InterPro" id="IPR013088">
    <property type="entry name" value="Znf_NHR/GATA"/>
</dbReference>
<keyword evidence="1 9" id="KW-0479">Metal-binding</keyword>
<dbReference type="SUPFAM" id="SSF48508">
    <property type="entry name" value="Nuclear receptor ligand-binding domain"/>
    <property type="match status" value="1"/>
</dbReference>
<comment type="similarity">
    <text evidence="9">Belongs to the nuclear hormone receptor family.</text>
</comment>